<keyword evidence="3" id="KW-1185">Reference proteome</keyword>
<dbReference type="EMBL" id="JAURVH010001516">
    <property type="protein sequence ID" value="KAK5931461.1"/>
    <property type="molecule type" value="Genomic_DNA"/>
</dbReference>
<evidence type="ECO:0000313" key="3">
    <source>
        <dbReference type="Proteomes" id="UP001331515"/>
    </source>
</evidence>
<protein>
    <submittedName>
        <fullName evidence="2">Uncharacterized protein</fullName>
    </submittedName>
</protein>
<reference evidence="2 3" key="1">
    <citation type="journal article" date="2023" name="Mol. Biol. Evol.">
        <title>Genomics of Secondarily Temperate Adaptation in the Only Non-Antarctic Icefish.</title>
        <authorList>
            <person name="Rivera-Colon A.G."/>
            <person name="Rayamajhi N."/>
            <person name="Minhas B.F."/>
            <person name="Madrigal G."/>
            <person name="Bilyk K.T."/>
            <person name="Yoon V."/>
            <person name="Hune M."/>
            <person name="Gregory S."/>
            <person name="Cheng C.H.C."/>
            <person name="Catchen J.M."/>
        </authorList>
    </citation>
    <scope>NUCLEOTIDE SEQUENCE [LARGE SCALE GENOMIC DNA]</scope>
    <source>
        <tissue evidence="2">White muscle</tissue>
    </source>
</reference>
<comment type="caution">
    <text evidence="2">The sequence shown here is derived from an EMBL/GenBank/DDBJ whole genome shotgun (WGS) entry which is preliminary data.</text>
</comment>
<gene>
    <name evidence="2" type="ORF">CgunFtcFv8_027605</name>
</gene>
<proteinExistence type="predicted"/>
<organism evidence="2 3">
    <name type="scientific">Champsocephalus gunnari</name>
    <name type="common">Mackerel icefish</name>
    <dbReference type="NCBI Taxonomy" id="52237"/>
    <lineage>
        <taxon>Eukaryota</taxon>
        <taxon>Metazoa</taxon>
        <taxon>Chordata</taxon>
        <taxon>Craniata</taxon>
        <taxon>Vertebrata</taxon>
        <taxon>Euteleostomi</taxon>
        <taxon>Actinopterygii</taxon>
        <taxon>Neopterygii</taxon>
        <taxon>Teleostei</taxon>
        <taxon>Neoteleostei</taxon>
        <taxon>Acanthomorphata</taxon>
        <taxon>Eupercaria</taxon>
        <taxon>Perciformes</taxon>
        <taxon>Notothenioidei</taxon>
        <taxon>Channichthyidae</taxon>
        <taxon>Champsocephalus</taxon>
    </lineage>
</organism>
<name>A0AAN8HWZ3_CHAGU</name>
<evidence type="ECO:0000256" key="1">
    <source>
        <dbReference type="SAM" id="MobiDB-lite"/>
    </source>
</evidence>
<dbReference type="Proteomes" id="UP001331515">
    <property type="component" value="Unassembled WGS sequence"/>
</dbReference>
<evidence type="ECO:0000313" key="2">
    <source>
        <dbReference type="EMBL" id="KAK5931461.1"/>
    </source>
</evidence>
<feature type="region of interest" description="Disordered" evidence="1">
    <location>
        <begin position="1"/>
        <end position="56"/>
    </location>
</feature>
<feature type="compositionally biased region" description="Polar residues" evidence="1">
    <location>
        <begin position="46"/>
        <end position="55"/>
    </location>
</feature>
<accession>A0AAN8HWZ3</accession>
<sequence>MEAMGTGRKQWEQAGSNGNRQEAMGTGRKQWEQAGSMGTGRKQWEQAGSNGNRQENIMHPHFKACKLPLQPTIIGPSEYTAFSVERNTCQNV</sequence>
<dbReference type="AlphaFoldDB" id="A0AAN8HWZ3"/>